<evidence type="ECO:0000256" key="3">
    <source>
        <dbReference type="SAM" id="SignalP"/>
    </source>
</evidence>
<sequence length="140" mass="15418">MATTLGTKVKDTFAVLSLLGLLAVGAPTSTVKAENLPESTIQAAPSSNEHSVLAKRFEDAAREMQAKADEQKMLLEQYEQTNLYGWQSRNLKSHTAALIRKYEQAAWANMKEAMAHRQMAQQSQPGYAIHGGEMPQTGRN</sequence>
<protein>
    <submittedName>
        <fullName evidence="4">Uncharacterized protein</fullName>
    </submittedName>
</protein>
<name>A0ABY0TQ78_9PROT</name>
<feature type="signal peptide" evidence="3">
    <location>
        <begin position="1"/>
        <end position="33"/>
    </location>
</feature>
<dbReference type="Proteomes" id="UP000183471">
    <property type="component" value="Unassembled WGS sequence"/>
</dbReference>
<feature type="coiled-coil region" evidence="1">
    <location>
        <begin position="54"/>
        <end position="81"/>
    </location>
</feature>
<keyword evidence="1" id="KW-0175">Coiled coil</keyword>
<comment type="caution">
    <text evidence="4">The sequence shown here is derived from an EMBL/GenBank/DDBJ whole genome shotgun (WGS) entry which is preliminary data.</text>
</comment>
<evidence type="ECO:0000313" key="4">
    <source>
        <dbReference type="EMBL" id="SDQ96699.1"/>
    </source>
</evidence>
<proteinExistence type="predicted"/>
<reference evidence="4 5" key="1">
    <citation type="submission" date="2016-10" db="EMBL/GenBank/DDBJ databases">
        <authorList>
            <person name="Varghese N."/>
            <person name="Submissions S."/>
        </authorList>
    </citation>
    <scope>NUCLEOTIDE SEQUENCE [LARGE SCALE GENOMIC DNA]</scope>
    <source>
        <strain evidence="4 5">Nl1</strain>
    </source>
</reference>
<evidence type="ECO:0000256" key="1">
    <source>
        <dbReference type="SAM" id="Coils"/>
    </source>
</evidence>
<gene>
    <name evidence="4" type="ORF">SAMN05216402_3037</name>
</gene>
<accession>A0ABY0TQ78</accession>
<dbReference type="RefSeq" id="WP_074633873.1">
    <property type="nucleotide sequence ID" value="NZ_FNKY01000001.1"/>
</dbReference>
<organism evidence="4 5">
    <name type="scientific">Nitrosospira multiformis</name>
    <dbReference type="NCBI Taxonomy" id="1231"/>
    <lineage>
        <taxon>Bacteria</taxon>
        <taxon>Pseudomonadati</taxon>
        <taxon>Pseudomonadota</taxon>
        <taxon>Betaproteobacteria</taxon>
        <taxon>Nitrosomonadales</taxon>
        <taxon>Nitrosomonadaceae</taxon>
        <taxon>Nitrosospira</taxon>
    </lineage>
</organism>
<evidence type="ECO:0000313" key="5">
    <source>
        <dbReference type="Proteomes" id="UP000183471"/>
    </source>
</evidence>
<feature type="chain" id="PRO_5045148850" evidence="3">
    <location>
        <begin position="34"/>
        <end position="140"/>
    </location>
</feature>
<feature type="region of interest" description="Disordered" evidence="2">
    <location>
        <begin position="120"/>
        <end position="140"/>
    </location>
</feature>
<dbReference type="EMBL" id="FNKY01000001">
    <property type="protein sequence ID" value="SDQ96699.1"/>
    <property type="molecule type" value="Genomic_DNA"/>
</dbReference>
<keyword evidence="3" id="KW-0732">Signal</keyword>
<keyword evidence="5" id="KW-1185">Reference proteome</keyword>
<evidence type="ECO:0000256" key="2">
    <source>
        <dbReference type="SAM" id="MobiDB-lite"/>
    </source>
</evidence>